<name>A0A8G1REI6_9EURO</name>
<evidence type="ECO:0000313" key="1">
    <source>
        <dbReference type="EMBL" id="RAH61840.1"/>
    </source>
</evidence>
<reference evidence="1 2" key="1">
    <citation type="submission" date="2018-02" db="EMBL/GenBank/DDBJ databases">
        <title>The genomes of Aspergillus section Nigri reveals drivers in fungal speciation.</title>
        <authorList>
            <consortium name="DOE Joint Genome Institute"/>
            <person name="Vesth T.C."/>
            <person name="Nybo J."/>
            <person name="Theobald S."/>
            <person name="Brandl J."/>
            <person name="Frisvad J.C."/>
            <person name="Nielsen K.F."/>
            <person name="Lyhne E.K."/>
            <person name="Kogle M.E."/>
            <person name="Kuo A."/>
            <person name="Riley R."/>
            <person name="Clum A."/>
            <person name="Nolan M."/>
            <person name="Lipzen A."/>
            <person name="Salamov A."/>
            <person name="Henrissat B."/>
            <person name="Wiebenga A."/>
            <person name="De vries R.P."/>
            <person name="Grigoriev I.V."/>
            <person name="Mortensen U.H."/>
            <person name="Andersen M.R."/>
            <person name="Baker S.E."/>
        </authorList>
    </citation>
    <scope>NUCLEOTIDE SEQUENCE [LARGE SCALE GENOMIC DNA]</scope>
    <source>
        <strain evidence="1 2">CBS 112811</strain>
    </source>
</reference>
<keyword evidence="2" id="KW-1185">Reference proteome</keyword>
<dbReference type="EMBL" id="KZ825055">
    <property type="protein sequence ID" value="RAH61840.1"/>
    <property type="molecule type" value="Genomic_DNA"/>
</dbReference>
<sequence length="153" mass="16717">MAREELGLAEIESPEEAHENVVLALTTSCRDCRPDTSCTCRSGCIHLPRMAESEICSTLVTWGTSNRDILPSSREFACGSVCGLEQYDAFCPSAQAIWIGHGHHRRLVGGGGLLEYPSLILDVLLMNGSKRPGSSQAPSPIVMRDPWQLTQEF</sequence>
<gene>
    <name evidence="1" type="ORF">BO85DRAFT_434490</name>
</gene>
<accession>A0A8G1REI6</accession>
<proteinExistence type="predicted"/>
<dbReference type="RefSeq" id="XP_025519762.1">
    <property type="nucleotide sequence ID" value="XM_025658471.1"/>
</dbReference>
<dbReference type="AlphaFoldDB" id="A0A8G1REI6"/>
<evidence type="ECO:0000313" key="2">
    <source>
        <dbReference type="Proteomes" id="UP000249526"/>
    </source>
</evidence>
<dbReference type="Proteomes" id="UP000249526">
    <property type="component" value="Unassembled WGS sequence"/>
</dbReference>
<organism evidence="1 2">
    <name type="scientific">Aspergillus piperis CBS 112811</name>
    <dbReference type="NCBI Taxonomy" id="1448313"/>
    <lineage>
        <taxon>Eukaryota</taxon>
        <taxon>Fungi</taxon>
        <taxon>Dikarya</taxon>
        <taxon>Ascomycota</taxon>
        <taxon>Pezizomycotina</taxon>
        <taxon>Eurotiomycetes</taxon>
        <taxon>Eurotiomycetidae</taxon>
        <taxon>Eurotiales</taxon>
        <taxon>Aspergillaceae</taxon>
        <taxon>Aspergillus</taxon>
        <taxon>Aspergillus subgen. Circumdati</taxon>
    </lineage>
</organism>
<dbReference type="GeneID" id="37161873"/>
<protein>
    <submittedName>
        <fullName evidence="1">Uncharacterized protein</fullName>
    </submittedName>
</protein>